<comment type="caution">
    <text evidence="11">The sequence shown here is derived from an EMBL/GenBank/DDBJ whole genome shotgun (WGS) entry which is preliminary data.</text>
</comment>
<feature type="transmembrane region" description="Helical" evidence="9">
    <location>
        <begin position="6"/>
        <end position="21"/>
    </location>
</feature>
<dbReference type="RefSeq" id="WP_184082040.1">
    <property type="nucleotide sequence ID" value="NZ_JACHIJ010000001.1"/>
</dbReference>
<dbReference type="Gene3D" id="1.20.5.3310">
    <property type="match status" value="1"/>
</dbReference>
<organism evidence="11 12">
    <name type="scientific">Afipia massiliensis</name>
    <dbReference type="NCBI Taxonomy" id="211460"/>
    <lineage>
        <taxon>Bacteria</taxon>
        <taxon>Pseudomonadati</taxon>
        <taxon>Pseudomonadota</taxon>
        <taxon>Alphaproteobacteria</taxon>
        <taxon>Hyphomicrobiales</taxon>
        <taxon>Nitrobacteraceae</taxon>
        <taxon>Afipia</taxon>
    </lineage>
</organism>
<keyword evidence="5 9" id="KW-0653">Protein transport</keyword>
<comment type="function">
    <text evidence="9">Part of the twin-arginine translocation (Tat) system that transports large folded proteins containing a characteristic twin-arginine motif in their signal peptide across membranes. TatA could form the protein-conducting channel of the Tat system.</text>
</comment>
<evidence type="ECO:0000313" key="12">
    <source>
        <dbReference type="Proteomes" id="UP000521227"/>
    </source>
</evidence>
<evidence type="ECO:0000256" key="10">
    <source>
        <dbReference type="SAM" id="MobiDB-lite"/>
    </source>
</evidence>
<dbReference type="InterPro" id="IPR006312">
    <property type="entry name" value="TatA/E"/>
</dbReference>
<accession>A0A840MVI6</accession>
<evidence type="ECO:0000256" key="4">
    <source>
        <dbReference type="ARBA" id="ARBA00022692"/>
    </source>
</evidence>
<evidence type="ECO:0000256" key="9">
    <source>
        <dbReference type="HAMAP-Rule" id="MF_00236"/>
    </source>
</evidence>
<comment type="subcellular location">
    <subcellularLocation>
        <location evidence="1 9">Cell membrane</location>
        <topology evidence="1 9">Single-pass membrane protein</topology>
    </subcellularLocation>
</comment>
<evidence type="ECO:0000256" key="6">
    <source>
        <dbReference type="ARBA" id="ARBA00022989"/>
    </source>
</evidence>
<evidence type="ECO:0000256" key="5">
    <source>
        <dbReference type="ARBA" id="ARBA00022927"/>
    </source>
</evidence>
<name>A0A840MVI6_9BRAD</name>
<evidence type="ECO:0000313" key="11">
    <source>
        <dbReference type="EMBL" id="MBB5050167.1"/>
    </source>
</evidence>
<dbReference type="GO" id="GO:0033281">
    <property type="term" value="C:TAT protein transport complex"/>
    <property type="evidence" value="ECO:0007669"/>
    <property type="project" value="UniProtKB-UniRule"/>
</dbReference>
<evidence type="ECO:0000256" key="8">
    <source>
        <dbReference type="ARBA" id="ARBA00023136"/>
    </source>
</evidence>
<evidence type="ECO:0000256" key="3">
    <source>
        <dbReference type="ARBA" id="ARBA00022475"/>
    </source>
</evidence>
<keyword evidence="7 9" id="KW-0811">Translocation</keyword>
<keyword evidence="2 9" id="KW-0813">Transport</keyword>
<feature type="compositionally biased region" description="Basic and acidic residues" evidence="10">
    <location>
        <begin position="42"/>
        <end position="55"/>
    </location>
</feature>
<evidence type="ECO:0000256" key="2">
    <source>
        <dbReference type="ARBA" id="ARBA00022448"/>
    </source>
</evidence>
<keyword evidence="3 9" id="KW-1003">Cell membrane</keyword>
<dbReference type="NCBIfam" id="NF001940">
    <property type="entry name" value="PRK00720.1"/>
    <property type="match status" value="1"/>
</dbReference>
<dbReference type="GO" id="GO:0043953">
    <property type="term" value="P:protein transport by the Tat complex"/>
    <property type="evidence" value="ECO:0007669"/>
    <property type="project" value="UniProtKB-UniRule"/>
</dbReference>
<proteinExistence type="inferred from homology"/>
<reference evidence="11 12" key="1">
    <citation type="submission" date="2020-08" db="EMBL/GenBank/DDBJ databases">
        <title>Genomic Encyclopedia of Type Strains, Phase IV (KMG-IV): sequencing the most valuable type-strain genomes for metagenomic binning, comparative biology and taxonomic classification.</title>
        <authorList>
            <person name="Goeker M."/>
        </authorList>
    </citation>
    <scope>NUCLEOTIDE SEQUENCE [LARGE SCALE GENOMIC DNA]</scope>
    <source>
        <strain evidence="11 12">DSM 17498</strain>
    </source>
</reference>
<sequence length="79" mass="8432">MGSFSIWHWIVVIGVVLLLFGRGKISDLMGDVAQGIKAFKKGMADDEKPAEKQPEPVKTIDNSPSATTSSRSDVGSKAV</sequence>
<dbReference type="NCBIfam" id="TIGR01411">
    <property type="entry name" value="tatAE"/>
    <property type="match status" value="1"/>
</dbReference>
<dbReference type="PANTHER" id="PTHR42982">
    <property type="entry name" value="SEC-INDEPENDENT PROTEIN TRANSLOCASE PROTEIN TATA"/>
    <property type="match status" value="1"/>
</dbReference>
<keyword evidence="6 9" id="KW-1133">Transmembrane helix</keyword>
<feature type="compositionally biased region" description="Polar residues" evidence="10">
    <location>
        <begin position="60"/>
        <end position="73"/>
    </location>
</feature>
<dbReference type="Proteomes" id="UP000521227">
    <property type="component" value="Unassembled WGS sequence"/>
</dbReference>
<dbReference type="PANTHER" id="PTHR42982:SF1">
    <property type="entry name" value="SEC-INDEPENDENT PROTEIN TRANSLOCASE PROTEIN TATA"/>
    <property type="match status" value="1"/>
</dbReference>
<dbReference type="InterPro" id="IPR003369">
    <property type="entry name" value="TatA/B/E"/>
</dbReference>
<feature type="region of interest" description="Disordered" evidence="10">
    <location>
        <begin position="42"/>
        <end position="79"/>
    </location>
</feature>
<dbReference type="AlphaFoldDB" id="A0A840MVI6"/>
<dbReference type="Pfam" id="PF02416">
    <property type="entry name" value="TatA_B_E"/>
    <property type="match status" value="1"/>
</dbReference>
<comment type="subunit">
    <text evidence="9">The Tat system comprises two distinct complexes: a TatABC complex, containing multiple copies of TatA, TatB and TatC subunits, and a separate TatA complex, containing only TatA subunits. Substrates initially bind to the TatABC complex, which probably triggers association of the separate TatA complex to form the active translocon.</text>
</comment>
<keyword evidence="8 9" id="KW-0472">Membrane</keyword>
<keyword evidence="4 9" id="KW-0812">Transmembrane</keyword>
<dbReference type="EMBL" id="JACHIJ010000001">
    <property type="protein sequence ID" value="MBB5050167.1"/>
    <property type="molecule type" value="Genomic_DNA"/>
</dbReference>
<evidence type="ECO:0000256" key="7">
    <source>
        <dbReference type="ARBA" id="ARBA00023010"/>
    </source>
</evidence>
<dbReference type="GO" id="GO:0008320">
    <property type="term" value="F:protein transmembrane transporter activity"/>
    <property type="evidence" value="ECO:0007669"/>
    <property type="project" value="UniProtKB-UniRule"/>
</dbReference>
<evidence type="ECO:0000256" key="1">
    <source>
        <dbReference type="ARBA" id="ARBA00004162"/>
    </source>
</evidence>
<protein>
    <recommendedName>
        <fullName evidence="9">Sec-independent protein translocase protein TatA</fullName>
    </recommendedName>
</protein>
<comment type="similarity">
    <text evidence="9">Belongs to the TatA/E family.</text>
</comment>
<dbReference type="HAMAP" id="MF_00236">
    <property type="entry name" value="TatA_E"/>
    <property type="match status" value="1"/>
</dbReference>
<gene>
    <name evidence="9" type="primary">tatA</name>
    <name evidence="11" type="ORF">HNQ36_000115</name>
</gene>